<evidence type="ECO:0000256" key="11">
    <source>
        <dbReference type="SAM" id="MobiDB-lite"/>
    </source>
</evidence>
<keyword evidence="13" id="KW-1185">Reference proteome</keyword>
<keyword evidence="4 10" id="KW-0694">RNA-binding</keyword>
<dbReference type="GO" id="GO:0031120">
    <property type="term" value="P:snRNA pseudouridine synthesis"/>
    <property type="evidence" value="ECO:0007669"/>
    <property type="project" value="EnsemblFungi"/>
</dbReference>
<keyword evidence="3 10" id="KW-0698">rRNA processing</keyword>
<keyword evidence="5 10" id="KW-0539">Nucleus</keyword>
<dbReference type="PANTHER" id="PTHR23237">
    <property type="entry name" value="NUCLEOLAR PROTEIN FAMILY A MEMBER 1 SNORNP PROTEIN GAR1"/>
    <property type="match status" value="1"/>
</dbReference>
<dbReference type="AlphaFoldDB" id="A0A177C666"/>
<dbReference type="PANTHER" id="PTHR23237:SF6">
    <property type="entry name" value="H_ACA RIBONUCLEOPROTEIN COMPLEX SUBUNIT 1"/>
    <property type="match status" value="1"/>
</dbReference>
<dbReference type="GO" id="GO:0000454">
    <property type="term" value="P:snoRNA guided rRNA pseudouridine synthesis"/>
    <property type="evidence" value="ECO:0007669"/>
    <property type="project" value="EnsemblFungi"/>
</dbReference>
<comment type="subunit">
    <text evidence="9 10">Component of the small nucleolar ribonucleoprotein particles containing H/ACA-type snoRNAs (H/ACA snoRNPs).</text>
</comment>
<feature type="region of interest" description="Disordered" evidence="11">
    <location>
        <begin position="123"/>
        <end position="215"/>
    </location>
</feature>
<evidence type="ECO:0000256" key="9">
    <source>
        <dbReference type="ARBA" id="ARBA00062786"/>
    </source>
</evidence>
<feature type="region of interest" description="Disordered" evidence="11">
    <location>
        <begin position="1"/>
        <end position="33"/>
    </location>
</feature>
<dbReference type="GO" id="GO:0031429">
    <property type="term" value="C:box H/ACA snoRNP complex"/>
    <property type="evidence" value="ECO:0007669"/>
    <property type="project" value="EnsemblFungi"/>
</dbReference>
<dbReference type="RefSeq" id="XP_018032996.1">
    <property type="nucleotide sequence ID" value="XM_018178965.1"/>
</dbReference>
<comment type="function">
    <text evidence="10">Required for ribosome biogenesis. Part of a complex which catalyzes pseudouridylation of rRNA. This involves the isomerization of uridine such that the ribose is subsequently attached to C5, instead of the normal N1. Pseudouridine ("psi") residues may serve to stabilize the conformation of rRNAs.</text>
</comment>
<dbReference type="OrthoDB" id="2187159at2759"/>
<name>A0A177C666_9PLEO</name>
<dbReference type="GeneID" id="28762451"/>
<sequence>MSFRGTPRGGRGGGSRGGFTPRGGRGGFQPSFGPPDTVYPMGEFMHDVEGELMCTSVNEKIPYFNAPIYLENKTPVGKVDEILGPITQVYFTIKPSEGIQAKSFKKGDKFYIGGDKLLPLDKFLPKPKPAPGAPKVKKPAGRGGARGGFGARGGRGRGAPRGGGFSRGGAGGRGGSFGGSRGGSFGGRGGGRGGSGGFSRGGSRGGFSRGGRGGY</sequence>
<dbReference type="Pfam" id="PF04410">
    <property type="entry name" value="Gar1"/>
    <property type="match status" value="1"/>
</dbReference>
<dbReference type="FunFam" id="2.40.10.230:FF:000001">
    <property type="entry name" value="H/ACA ribonucleoprotein complex subunit"/>
    <property type="match status" value="1"/>
</dbReference>
<evidence type="ECO:0000256" key="10">
    <source>
        <dbReference type="RuleBase" id="RU364004"/>
    </source>
</evidence>
<keyword evidence="2 10" id="KW-0690">Ribosome biogenesis</keyword>
<organism evidence="12 13">
    <name type="scientific">Paraphaeosphaeria sporulosa</name>
    <dbReference type="NCBI Taxonomy" id="1460663"/>
    <lineage>
        <taxon>Eukaryota</taxon>
        <taxon>Fungi</taxon>
        <taxon>Dikarya</taxon>
        <taxon>Ascomycota</taxon>
        <taxon>Pezizomycotina</taxon>
        <taxon>Dothideomycetes</taxon>
        <taxon>Pleosporomycetidae</taxon>
        <taxon>Pleosporales</taxon>
        <taxon>Massarineae</taxon>
        <taxon>Didymosphaeriaceae</taxon>
        <taxon>Paraphaeosphaeria</taxon>
    </lineage>
</organism>
<evidence type="ECO:0000256" key="7">
    <source>
        <dbReference type="ARBA" id="ARBA00038293"/>
    </source>
</evidence>
<dbReference type="GO" id="GO:0034513">
    <property type="term" value="F:box H/ACA snoRNA binding"/>
    <property type="evidence" value="ECO:0007669"/>
    <property type="project" value="EnsemblFungi"/>
</dbReference>
<reference evidence="12 13" key="1">
    <citation type="submission" date="2016-05" db="EMBL/GenBank/DDBJ databases">
        <title>Comparative analysis of secretome profiles of manganese(II)-oxidizing ascomycete fungi.</title>
        <authorList>
            <consortium name="DOE Joint Genome Institute"/>
            <person name="Zeiner C.A."/>
            <person name="Purvine S.O."/>
            <person name="Zink E.M."/>
            <person name="Wu S."/>
            <person name="Pasa-Tolic L."/>
            <person name="Chaput D.L."/>
            <person name="Haridas S."/>
            <person name="Grigoriev I.V."/>
            <person name="Santelli C.M."/>
            <person name="Hansel C.M."/>
        </authorList>
    </citation>
    <scope>NUCLEOTIDE SEQUENCE [LARGE SCALE GENOMIC DNA]</scope>
    <source>
        <strain evidence="12 13">AP3s5-JAC2a</strain>
    </source>
</reference>
<accession>A0A177C666</accession>
<evidence type="ECO:0000256" key="5">
    <source>
        <dbReference type="ARBA" id="ARBA00023242"/>
    </source>
</evidence>
<comment type="similarity">
    <text evidence="7 10">Belongs to the GAR1 family.</text>
</comment>
<dbReference type="EMBL" id="KV441555">
    <property type="protein sequence ID" value="OAG02631.1"/>
    <property type="molecule type" value="Genomic_DNA"/>
</dbReference>
<proteinExistence type="inferred from homology"/>
<dbReference type="InterPro" id="IPR038664">
    <property type="entry name" value="Gar1/Naf1_Cbf5-bd_sf"/>
</dbReference>
<protein>
    <recommendedName>
        <fullName evidence="10">H/ACA ribonucleoprotein complex subunit</fullName>
    </recommendedName>
</protein>
<feature type="compositionally biased region" description="Gly residues" evidence="11">
    <location>
        <begin position="141"/>
        <end position="215"/>
    </location>
</feature>
<evidence type="ECO:0000313" key="13">
    <source>
        <dbReference type="Proteomes" id="UP000077069"/>
    </source>
</evidence>
<dbReference type="SUPFAM" id="SSF50447">
    <property type="entry name" value="Translation proteins"/>
    <property type="match status" value="1"/>
</dbReference>
<evidence type="ECO:0000313" key="12">
    <source>
        <dbReference type="EMBL" id="OAG02631.1"/>
    </source>
</evidence>
<feature type="compositionally biased region" description="Gly residues" evidence="11">
    <location>
        <begin position="7"/>
        <end position="27"/>
    </location>
</feature>
<dbReference type="InterPro" id="IPR007504">
    <property type="entry name" value="H/ACA_rnp_Gar1/Naf1"/>
</dbReference>
<evidence type="ECO:0000256" key="6">
    <source>
        <dbReference type="ARBA" id="ARBA00023274"/>
    </source>
</evidence>
<comment type="function">
    <text evidence="8">Non-catalytic component of the H/ACA small nucleolar ribonucleoprotein (H/ACA snoRNP), which catalyzes pseudouridylation of rRNA and is required for ribosome biogenesis. This involves the isomerization of uridine such that the ribose is subsequently attached to C5, instead of the normal N1. Pseudouridine ('psi') residues may serve to stabilize the conformation of rRNAs. The H/ACA snoRNP complex also mediates pseudouridylation of other types of RNAs. The H/ACA snoRNP complex mediates pseudouridylation at position 93 in U2 snRNA.</text>
</comment>
<dbReference type="InParanoid" id="A0A177C666"/>
<evidence type="ECO:0000256" key="4">
    <source>
        <dbReference type="ARBA" id="ARBA00022884"/>
    </source>
</evidence>
<dbReference type="FunCoup" id="A0A177C666">
    <property type="interactions" value="557"/>
</dbReference>
<dbReference type="Proteomes" id="UP000077069">
    <property type="component" value="Unassembled WGS sequence"/>
</dbReference>
<comment type="subcellular location">
    <subcellularLocation>
        <location evidence="1 10">Nucleus</location>
        <location evidence="1 10">Nucleolus</location>
    </subcellularLocation>
</comment>
<keyword evidence="6 10" id="KW-0687">Ribonucleoprotein</keyword>
<dbReference type="Gene3D" id="2.40.10.230">
    <property type="entry name" value="Probable tRNA pseudouridine synthase domain"/>
    <property type="match status" value="1"/>
</dbReference>
<dbReference type="InterPro" id="IPR009000">
    <property type="entry name" value="Transl_B-barrel_sf"/>
</dbReference>
<dbReference type="STRING" id="1460663.A0A177C666"/>
<evidence type="ECO:0000256" key="8">
    <source>
        <dbReference type="ARBA" id="ARBA00053712"/>
    </source>
</evidence>
<evidence type="ECO:0000256" key="1">
    <source>
        <dbReference type="ARBA" id="ARBA00004604"/>
    </source>
</evidence>
<gene>
    <name evidence="12" type="ORF">CC84DRAFT_1166464</name>
</gene>
<evidence type="ECO:0000256" key="3">
    <source>
        <dbReference type="ARBA" id="ARBA00022552"/>
    </source>
</evidence>
<evidence type="ECO:0000256" key="2">
    <source>
        <dbReference type="ARBA" id="ARBA00022517"/>
    </source>
</evidence>